<comment type="caution">
    <text evidence="2">The sequence shown here is derived from an EMBL/GenBank/DDBJ whole genome shotgun (WGS) entry which is preliminary data.</text>
</comment>
<sequence>MERGGQTDRKRIRQSDMEIGRRADMERGRRADMEKGRRADMEKGRRADIRRVDTDRGRQRTPHASLRSGAWQSRFDLKMLALQGIVDDRTAKKERPSCRLLSPYSAKLPSEPVFQMLDIALFLGVRIKRLFLEVYFLKTNAKN</sequence>
<dbReference type="EMBL" id="BLXT01000977">
    <property type="protein sequence ID" value="GFN82360.1"/>
    <property type="molecule type" value="Genomic_DNA"/>
</dbReference>
<organism evidence="2 3">
    <name type="scientific">Plakobranchus ocellatus</name>
    <dbReference type="NCBI Taxonomy" id="259542"/>
    <lineage>
        <taxon>Eukaryota</taxon>
        <taxon>Metazoa</taxon>
        <taxon>Spiralia</taxon>
        <taxon>Lophotrochozoa</taxon>
        <taxon>Mollusca</taxon>
        <taxon>Gastropoda</taxon>
        <taxon>Heterobranchia</taxon>
        <taxon>Euthyneura</taxon>
        <taxon>Panpulmonata</taxon>
        <taxon>Sacoglossa</taxon>
        <taxon>Placobranchoidea</taxon>
        <taxon>Plakobranchidae</taxon>
        <taxon>Plakobranchus</taxon>
    </lineage>
</organism>
<accession>A0AAV3YJ35</accession>
<evidence type="ECO:0000256" key="1">
    <source>
        <dbReference type="SAM" id="MobiDB-lite"/>
    </source>
</evidence>
<dbReference type="Proteomes" id="UP000735302">
    <property type="component" value="Unassembled WGS sequence"/>
</dbReference>
<protein>
    <submittedName>
        <fullName evidence="2">Uncharacterized protein</fullName>
    </submittedName>
</protein>
<keyword evidence="3" id="KW-1185">Reference proteome</keyword>
<reference evidence="2 3" key="1">
    <citation type="journal article" date="2021" name="Elife">
        <title>Chloroplast acquisition without the gene transfer in kleptoplastic sea slugs, Plakobranchus ocellatus.</title>
        <authorList>
            <person name="Maeda T."/>
            <person name="Takahashi S."/>
            <person name="Yoshida T."/>
            <person name="Shimamura S."/>
            <person name="Takaki Y."/>
            <person name="Nagai Y."/>
            <person name="Toyoda A."/>
            <person name="Suzuki Y."/>
            <person name="Arimoto A."/>
            <person name="Ishii H."/>
            <person name="Satoh N."/>
            <person name="Nishiyama T."/>
            <person name="Hasebe M."/>
            <person name="Maruyama T."/>
            <person name="Minagawa J."/>
            <person name="Obokata J."/>
            <person name="Shigenobu S."/>
        </authorList>
    </citation>
    <scope>NUCLEOTIDE SEQUENCE [LARGE SCALE GENOMIC DNA]</scope>
</reference>
<dbReference type="AlphaFoldDB" id="A0AAV3YJ35"/>
<name>A0AAV3YJ35_9GAST</name>
<feature type="region of interest" description="Disordered" evidence="1">
    <location>
        <begin position="1"/>
        <end position="67"/>
    </location>
</feature>
<feature type="compositionally biased region" description="Basic and acidic residues" evidence="1">
    <location>
        <begin position="1"/>
        <end position="58"/>
    </location>
</feature>
<evidence type="ECO:0000313" key="3">
    <source>
        <dbReference type="Proteomes" id="UP000735302"/>
    </source>
</evidence>
<gene>
    <name evidence="2" type="ORF">PoB_000886600</name>
</gene>
<evidence type="ECO:0000313" key="2">
    <source>
        <dbReference type="EMBL" id="GFN82360.1"/>
    </source>
</evidence>
<proteinExistence type="predicted"/>